<comment type="catalytic activity">
    <reaction evidence="20">
        <text>Preferential cleavage: (Ac)2-L-Lys-D-Ala-|-D-Ala. Also transpeptidation of peptidyl-alanyl moieties that are N-acyl substituents of D-alanine.</text>
        <dbReference type="EC" id="3.4.16.4"/>
    </reaction>
</comment>
<dbReference type="GO" id="GO:0008360">
    <property type="term" value="P:regulation of cell shape"/>
    <property type="evidence" value="ECO:0007669"/>
    <property type="project" value="UniProtKB-UniRule"/>
</dbReference>
<evidence type="ECO:0000256" key="10">
    <source>
        <dbReference type="ARBA" id="ARBA00022676"/>
    </source>
</evidence>
<dbReference type="InterPro" id="IPR001264">
    <property type="entry name" value="Glyco_trans_51"/>
</dbReference>
<reference evidence="28" key="1">
    <citation type="submission" date="2011-03" db="EMBL/GenBank/DDBJ databases">
        <title>Cell division related genes in Simiduia agarivorans SA1.</title>
        <authorList>
            <person name="Lin S.Y."/>
            <person name="Shieh W.Y."/>
            <person name="Tang S.-L."/>
        </authorList>
    </citation>
    <scope>NUCLEOTIDE SEQUENCE</scope>
    <source>
        <strain evidence="28">SA1</strain>
    </source>
</reference>
<keyword evidence="17" id="KW-0511">Multifunctional enzyme</keyword>
<keyword evidence="14 23" id="KW-0573">Peptidoglycan synthesis</keyword>
<name>H8YHZ1_SIMAS</name>
<evidence type="ECO:0000256" key="7">
    <source>
        <dbReference type="ARBA" id="ARBA00022475"/>
    </source>
</evidence>
<dbReference type="Gene3D" id="3.40.710.10">
    <property type="entry name" value="DD-peptidase/beta-lactamase superfamily"/>
    <property type="match status" value="1"/>
</dbReference>
<dbReference type="Pfam" id="PF14814">
    <property type="entry name" value="UB2H"/>
    <property type="match status" value="1"/>
</dbReference>
<gene>
    <name evidence="29" type="primary">pbp1b</name>
    <name evidence="29" type="ordered locus">M5M_09485</name>
</gene>
<evidence type="ECO:0000256" key="3">
    <source>
        <dbReference type="ARBA" id="ARBA00004752"/>
    </source>
</evidence>
<evidence type="ECO:0000256" key="20">
    <source>
        <dbReference type="ARBA" id="ARBA00034000"/>
    </source>
</evidence>
<evidence type="ECO:0000259" key="25">
    <source>
        <dbReference type="Pfam" id="PF00905"/>
    </source>
</evidence>
<keyword evidence="15" id="KW-0472">Membrane</keyword>
<dbReference type="Proteomes" id="UP000000466">
    <property type="component" value="Chromosome"/>
</dbReference>
<evidence type="ECO:0000256" key="12">
    <source>
        <dbReference type="ARBA" id="ARBA00022801"/>
    </source>
</evidence>
<dbReference type="InterPro" id="IPR011813">
    <property type="entry name" value="PBP_1b"/>
</dbReference>
<keyword evidence="9" id="KW-0645">Protease</keyword>
<evidence type="ECO:0000256" key="1">
    <source>
        <dbReference type="ARBA" id="ARBA00002624"/>
    </source>
</evidence>
<dbReference type="Pfam" id="PF00905">
    <property type="entry name" value="Transpeptidase"/>
    <property type="match status" value="1"/>
</dbReference>
<dbReference type="EMBL" id="CP003746">
    <property type="protein sequence ID" value="AFU99082.1"/>
    <property type="molecule type" value="Genomic_DNA"/>
</dbReference>
<comment type="similarity">
    <text evidence="5 23">In the N-terminal section; belongs to the glycosyltransferase 51 family.</text>
</comment>
<dbReference type="HOGENOM" id="CLU_006354_2_7_6"/>
<evidence type="ECO:0000259" key="26">
    <source>
        <dbReference type="Pfam" id="PF00912"/>
    </source>
</evidence>
<dbReference type="eggNOG" id="COG0744">
    <property type="taxonomic scope" value="Bacteria"/>
</dbReference>
<evidence type="ECO:0000256" key="6">
    <source>
        <dbReference type="ARBA" id="ARBA00018637"/>
    </source>
</evidence>
<comment type="subcellular location">
    <subcellularLocation>
        <location evidence="2">Cell membrane</location>
    </subcellularLocation>
</comment>
<dbReference type="PIRSF" id="PIRSF002799">
    <property type="entry name" value="PBP_1b"/>
    <property type="match status" value="1"/>
</dbReference>
<evidence type="ECO:0000256" key="2">
    <source>
        <dbReference type="ARBA" id="ARBA00004236"/>
    </source>
</evidence>
<keyword evidence="12" id="KW-0378">Hydrolase</keyword>
<reference evidence="29 30" key="2">
    <citation type="journal article" date="2013" name="Genome Announc.">
        <title>Complete genome sequence of Simiduia agarivorans SA1(T), a marine bacterium able to degrade a variety of polysaccharides.</title>
        <authorList>
            <person name="Lin S.Y."/>
            <person name="Shieh W.Y."/>
            <person name="Chen J.S."/>
            <person name="Tang S.L."/>
        </authorList>
    </citation>
    <scope>NUCLEOTIDE SEQUENCE [LARGE SCALE GENOMIC DNA]</scope>
    <source>
        <strain evidence="30">DSM 21679 / JCM 13881 / BCRC 17597 / SA1</strain>
        <strain evidence="29">SA1</strain>
    </source>
</reference>
<dbReference type="GO" id="GO:0008658">
    <property type="term" value="F:penicillin binding"/>
    <property type="evidence" value="ECO:0007669"/>
    <property type="project" value="UniProtKB-UniRule"/>
</dbReference>
<dbReference type="GO" id="GO:0030288">
    <property type="term" value="C:outer membrane-bounded periplasmic space"/>
    <property type="evidence" value="ECO:0007669"/>
    <property type="project" value="TreeGrafter"/>
</dbReference>
<evidence type="ECO:0000256" key="4">
    <source>
        <dbReference type="ARBA" id="ARBA00007090"/>
    </source>
</evidence>
<dbReference type="SUPFAM" id="SSF53955">
    <property type="entry name" value="Lysozyme-like"/>
    <property type="match status" value="1"/>
</dbReference>
<evidence type="ECO:0000256" key="16">
    <source>
        <dbReference type="ARBA" id="ARBA00023251"/>
    </source>
</evidence>
<dbReference type="InterPro" id="IPR050396">
    <property type="entry name" value="Glycosyltr_51/Transpeptidase"/>
</dbReference>
<dbReference type="PANTHER" id="PTHR32282">
    <property type="entry name" value="BINDING PROTEIN TRANSPEPTIDASE, PUTATIVE-RELATED"/>
    <property type="match status" value="1"/>
</dbReference>
<feature type="domain" description="Bifunctional transglycosylase second" evidence="27">
    <location>
        <begin position="43"/>
        <end position="118"/>
    </location>
</feature>
<dbReference type="UniPathway" id="UPA00219"/>
<evidence type="ECO:0000313" key="28">
    <source>
        <dbReference type="EMBL" id="AFD30841.1"/>
    </source>
</evidence>
<evidence type="ECO:0000313" key="29">
    <source>
        <dbReference type="EMBL" id="AFU99082.1"/>
    </source>
</evidence>
<keyword evidence="11 23" id="KW-0808">Transferase</keyword>
<dbReference type="AlphaFoldDB" id="H8YHZ1"/>
<feature type="domain" description="Glycosyl transferase family 51" evidence="26">
    <location>
        <begin position="136"/>
        <end position="307"/>
    </location>
</feature>
<dbReference type="InterPro" id="IPR028166">
    <property type="entry name" value="UB2H"/>
</dbReference>
<keyword evidence="18 23" id="KW-0961">Cell wall biogenesis/degradation</keyword>
<evidence type="ECO:0000256" key="14">
    <source>
        <dbReference type="ARBA" id="ARBA00022984"/>
    </source>
</evidence>
<dbReference type="NCBIfam" id="TIGR02071">
    <property type="entry name" value="PBP_1b"/>
    <property type="match status" value="1"/>
</dbReference>
<evidence type="ECO:0000256" key="19">
    <source>
        <dbReference type="ARBA" id="ARBA00032454"/>
    </source>
</evidence>
<sequence length="744" mass="82114">MLALSALLGLVAVVLLDIQVRSKFEGRKWALPAHVYARPFEVYEGMPLAPARLEAQLKTLGYQPVATLSGPGQFERRRLGAQTVFAINSRGFEFWDQAEPPARWDLTFSGDQITRLTGGNLLRLEPEKIGGIYPAHQEDRQLVRLQDIPPLLGETLLAVEDKHFLDHQGVSIRAIGRALWANVKAGGVAQGGSTITQQLVKNFYLTNERSLSRKGMEAIMALLLEVHYSKAEILETYLNEVYLGQQGAKSINGFGLASQHYFRRPLNELGIDQIALLVGLVKGASYYNPWRSPARAKDRRDLVLGIMHESGLINDRQYKIESQRPLRVAAPNQEPITRYANFLDLVKRQLRRDYSADDLQSEGLRVFTTLETGVQNQVETTLASSLKRVERDRGLAAGSLQGAVVVARVGSAEVLALAGDRTPSLAGFNRALDARRPIGSLAKPAVYLAAFEQSPAYQLATRISDEPVRVAGPDGEWAPTNYDRESHGQVPLYQALAQSYNQATARLGMQLGLNQVARTLERMGGEARVPRVPAMLLGAVDMSPLAVTEQYHTLAADGFYSPLRAILEVTDQRGKPLSRYPLAVEQRFDAQSVFLLHYALRSVMREGTGKAAYRQLPASLDVAGKTGTTNDQRDSWFAGFSAEHVATVWVGRDDNGTTPLTGSIGALPIWSEIVAGLDTRGLDAPPPAGVTYYWTDERSGQASGENCRFARLIPYSYGQAPSGKADCEWVQNPLMHWWKKLWQD</sequence>
<keyword evidence="7" id="KW-1003">Cell membrane</keyword>
<evidence type="ECO:0000256" key="13">
    <source>
        <dbReference type="ARBA" id="ARBA00022960"/>
    </source>
</evidence>
<evidence type="ECO:0000256" key="23">
    <source>
        <dbReference type="PIRNR" id="PIRNR002799"/>
    </source>
</evidence>
<evidence type="ECO:0000256" key="17">
    <source>
        <dbReference type="ARBA" id="ARBA00023268"/>
    </source>
</evidence>
<protein>
    <recommendedName>
        <fullName evidence="6 22">Penicillin-binding protein 1B</fullName>
        <shortName evidence="23">PBP-1b</shortName>
        <shortName evidence="23">PBP1b</shortName>
    </recommendedName>
    <alternativeName>
        <fullName evidence="19 23">Murein polymerase</fullName>
    </alternativeName>
</protein>
<dbReference type="GO" id="GO:0009252">
    <property type="term" value="P:peptidoglycan biosynthetic process"/>
    <property type="evidence" value="ECO:0007669"/>
    <property type="project" value="UniProtKB-UniRule"/>
</dbReference>
<dbReference type="PANTHER" id="PTHR32282:SF11">
    <property type="entry name" value="PENICILLIN-BINDING PROTEIN 1B"/>
    <property type="match status" value="1"/>
</dbReference>
<keyword evidence="8" id="KW-0121">Carboxypeptidase</keyword>
<dbReference type="InterPro" id="IPR001460">
    <property type="entry name" value="PCN-bd_Tpept"/>
</dbReference>
<dbReference type="GO" id="GO:0071555">
    <property type="term" value="P:cell wall organization"/>
    <property type="evidence" value="ECO:0007669"/>
    <property type="project" value="UniProtKB-UniRule"/>
</dbReference>
<keyword evidence="30" id="KW-1185">Reference proteome</keyword>
<dbReference type="GO" id="GO:0009002">
    <property type="term" value="F:serine-type D-Ala-D-Ala carboxypeptidase activity"/>
    <property type="evidence" value="ECO:0007669"/>
    <property type="project" value="UniProtKB-EC"/>
</dbReference>
<accession>H8YHZ1</accession>
<dbReference type="Pfam" id="PF00912">
    <property type="entry name" value="Transgly"/>
    <property type="match status" value="1"/>
</dbReference>
<evidence type="ECO:0000256" key="5">
    <source>
        <dbReference type="ARBA" id="ARBA00007739"/>
    </source>
</evidence>
<evidence type="ECO:0000256" key="9">
    <source>
        <dbReference type="ARBA" id="ARBA00022670"/>
    </source>
</evidence>
<dbReference type="GO" id="GO:0008955">
    <property type="term" value="F:peptidoglycan glycosyltransferase activity"/>
    <property type="evidence" value="ECO:0007669"/>
    <property type="project" value="UniProtKB-UniRule"/>
</dbReference>
<organism evidence="28">
    <name type="scientific">Simiduia agarivorans (strain DSM 21679 / JCM 13881 / BCRC 17597 / SA1)</name>
    <dbReference type="NCBI Taxonomy" id="1117647"/>
    <lineage>
        <taxon>Bacteria</taxon>
        <taxon>Pseudomonadati</taxon>
        <taxon>Pseudomonadota</taxon>
        <taxon>Gammaproteobacteria</taxon>
        <taxon>Cellvibrionales</taxon>
        <taxon>Cellvibrionaceae</taxon>
        <taxon>Simiduia</taxon>
    </lineage>
</organism>
<evidence type="ECO:0000256" key="11">
    <source>
        <dbReference type="ARBA" id="ARBA00022679"/>
    </source>
</evidence>
<feature type="active site" description="Proton donor; for transglycosylase activity" evidence="24">
    <location>
        <position position="160"/>
    </location>
</feature>
<keyword evidence="13 23" id="KW-0133">Cell shape</keyword>
<evidence type="ECO:0000256" key="18">
    <source>
        <dbReference type="ARBA" id="ARBA00023316"/>
    </source>
</evidence>
<dbReference type="Gene3D" id="1.10.3810.10">
    <property type="entry name" value="Biosynthetic peptidoglycan transglycosylase-like"/>
    <property type="match status" value="1"/>
</dbReference>
<dbReference type="Gene3D" id="3.30.2060.10">
    <property type="entry name" value="Penicillin-binding protein 1b domain"/>
    <property type="match status" value="1"/>
</dbReference>
<evidence type="ECO:0000256" key="8">
    <source>
        <dbReference type="ARBA" id="ARBA00022645"/>
    </source>
</evidence>
<dbReference type="InterPro" id="IPR036950">
    <property type="entry name" value="PBP_transglycosylase"/>
</dbReference>
<proteinExistence type="inferred from homology"/>
<evidence type="ECO:0000259" key="27">
    <source>
        <dbReference type="Pfam" id="PF14814"/>
    </source>
</evidence>
<feature type="domain" description="Penicillin-binding protein transpeptidase" evidence="25">
    <location>
        <begin position="402"/>
        <end position="641"/>
    </location>
</feature>
<keyword evidence="10 23" id="KW-0328">Glycosyltransferase</keyword>
<feature type="active site" description="Acyl-ester intermediate; for transpeptidase activity" evidence="24">
    <location>
        <position position="440"/>
    </location>
</feature>
<evidence type="ECO:0000256" key="22">
    <source>
        <dbReference type="NCBIfam" id="TIGR02071"/>
    </source>
</evidence>
<dbReference type="InterPro" id="IPR012338">
    <property type="entry name" value="Beta-lactam/transpept-like"/>
</dbReference>
<dbReference type="KEGG" id="saga:M5M_09485"/>
<comment type="function">
    <text evidence="1 23">Cell wall formation. Synthesis of cross-linked peptidoglycan from the lipid intermediates. The enzyme has a penicillin-insensitive transglycosylase N-terminal domain (formation of linear glycan strands) and a penicillin-sensitive transpeptidase C-terminal domain (cross-linking of the peptide subunits).</text>
</comment>
<dbReference type="SUPFAM" id="SSF56601">
    <property type="entry name" value="beta-lactamase/transpeptidase-like"/>
    <property type="match status" value="1"/>
</dbReference>
<evidence type="ECO:0000256" key="15">
    <source>
        <dbReference type="ARBA" id="ARBA00023136"/>
    </source>
</evidence>
<dbReference type="STRING" id="1117647.M5M_09485"/>
<keyword evidence="16" id="KW-0046">Antibiotic resistance</keyword>
<dbReference type="GO" id="GO:0009274">
    <property type="term" value="C:peptidoglycan-based cell wall"/>
    <property type="evidence" value="ECO:0007669"/>
    <property type="project" value="UniProtKB-UniRule"/>
</dbReference>
<comment type="similarity">
    <text evidence="4 23">In the C-terminal section; belongs to the transpeptidase family.</text>
</comment>
<evidence type="ECO:0000313" key="30">
    <source>
        <dbReference type="Proteomes" id="UP000000466"/>
    </source>
</evidence>
<evidence type="ECO:0000256" key="21">
    <source>
        <dbReference type="ARBA" id="ARBA00049902"/>
    </source>
</evidence>
<evidence type="ECO:0000256" key="24">
    <source>
        <dbReference type="PIRSR" id="PIRSR002799-1"/>
    </source>
</evidence>
<comment type="catalytic activity">
    <reaction evidence="21">
        <text>[GlcNAc-(1-&gt;4)-Mur2Ac(oyl-L-Ala-gamma-D-Glu-L-Lys-D-Ala-D-Ala)](n)-di-trans,octa-cis-undecaprenyl diphosphate + beta-D-GlcNAc-(1-&gt;4)-Mur2Ac(oyl-L-Ala-gamma-D-Glu-L-Lys-D-Ala-D-Ala)-di-trans,octa-cis-undecaprenyl diphosphate = [GlcNAc-(1-&gt;4)-Mur2Ac(oyl-L-Ala-gamma-D-Glu-L-Lys-D-Ala-D-Ala)](n+1)-di-trans,octa-cis-undecaprenyl diphosphate + di-trans,octa-cis-undecaprenyl diphosphate + H(+)</text>
        <dbReference type="Rhea" id="RHEA:23708"/>
        <dbReference type="Rhea" id="RHEA-COMP:9602"/>
        <dbReference type="Rhea" id="RHEA-COMP:9603"/>
        <dbReference type="ChEBI" id="CHEBI:15378"/>
        <dbReference type="ChEBI" id="CHEBI:58405"/>
        <dbReference type="ChEBI" id="CHEBI:60033"/>
        <dbReference type="ChEBI" id="CHEBI:78435"/>
        <dbReference type="EC" id="2.4.99.28"/>
    </reaction>
</comment>
<comment type="pathway">
    <text evidence="3 23">Cell wall biogenesis; peptidoglycan biosynthesis.</text>
</comment>
<dbReference type="GO" id="GO:0046677">
    <property type="term" value="P:response to antibiotic"/>
    <property type="evidence" value="ECO:0007669"/>
    <property type="project" value="UniProtKB-UniRule"/>
</dbReference>
<dbReference type="EMBL" id="JF683361">
    <property type="protein sequence ID" value="AFD30841.1"/>
    <property type="molecule type" value="Genomic_DNA"/>
</dbReference>
<dbReference type="GO" id="GO:0006508">
    <property type="term" value="P:proteolysis"/>
    <property type="evidence" value="ECO:0007669"/>
    <property type="project" value="UniProtKB-KW"/>
</dbReference>
<dbReference type="InterPro" id="IPR023346">
    <property type="entry name" value="Lysozyme-like_dom_sf"/>
</dbReference>
<dbReference type="GO" id="GO:0005886">
    <property type="term" value="C:plasma membrane"/>
    <property type="evidence" value="ECO:0007669"/>
    <property type="project" value="UniProtKB-SubCell"/>
</dbReference>